<dbReference type="AlphaFoldDB" id="A0A840J3X0"/>
<dbReference type="EMBL" id="JACHMG010000001">
    <property type="protein sequence ID" value="MBB4688760.1"/>
    <property type="molecule type" value="Genomic_DNA"/>
</dbReference>
<dbReference type="SUPFAM" id="SSF53067">
    <property type="entry name" value="Actin-like ATPase domain"/>
    <property type="match status" value="1"/>
</dbReference>
<organism evidence="2 3">
    <name type="scientific">Amycolatopsis jiangsuensis</name>
    <dbReference type="NCBI Taxonomy" id="1181879"/>
    <lineage>
        <taxon>Bacteria</taxon>
        <taxon>Bacillati</taxon>
        <taxon>Actinomycetota</taxon>
        <taxon>Actinomycetes</taxon>
        <taxon>Pseudonocardiales</taxon>
        <taxon>Pseudonocardiaceae</taxon>
        <taxon>Amycolatopsis</taxon>
    </lineage>
</organism>
<name>A0A840J3X0_9PSEU</name>
<proteinExistence type="inferred from homology"/>
<keyword evidence="3" id="KW-1185">Reference proteome</keyword>
<reference evidence="2 3" key="1">
    <citation type="submission" date="2020-08" db="EMBL/GenBank/DDBJ databases">
        <title>Sequencing the genomes of 1000 actinobacteria strains.</title>
        <authorList>
            <person name="Klenk H.-P."/>
        </authorList>
    </citation>
    <scope>NUCLEOTIDE SEQUENCE [LARGE SCALE GENOMIC DNA]</scope>
    <source>
        <strain evidence="2 3">DSM 45859</strain>
    </source>
</reference>
<comment type="caution">
    <text evidence="2">The sequence shown here is derived from an EMBL/GenBank/DDBJ whole genome shotgun (WGS) entry which is preliminary data.</text>
</comment>
<gene>
    <name evidence="2" type="ORF">BJY18_006245</name>
</gene>
<dbReference type="PANTHER" id="PTHR18964:SF169">
    <property type="entry name" value="N-ACETYLMANNOSAMINE KINASE"/>
    <property type="match status" value="1"/>
</dbReference>
<dbReference type="GO" id="GO:0004340">
    <property type="term" value="F:glucokinase activity"/>
    <property type="evidence" value="ECO:0007669"/>
    <property type="project" value="UniProtKB-EC"/>
</dbReference>
<dbReference type="PANTHER" id="PTHR18964">
    <property type="entry name" value="ROK (REPRESSOR, ORF, KINASE) FAMILY"/>
    <property type="match status" value="1"/>
</dbReference>
<dbReference type="RefSeq" id="WP_184783398.1">
    <property type="nucleotide sequence ID" value="NZ_JACHMG010000001.1"/>
</dbReference>
<evidence type="ECO:0000313" key="3">
    <source>
        <dbReference type="Proteomes" id="UP000581769"/>
    </source>
</evidence>
<keyword evidence="2" id="KW-0418">Kinase</keyword>
<dbReference type="EC" id="2.7.1.2" evidence="2"/>
<keyword evidence="2" id="KW-0808">Transferase</keyword>
<evidence type="ECO:0000313" key="2">
    <source>
        <dbReference type="EMBL" id="MBB4688760.1"/>
    </source>
</evidence>
<dbReference type="Proteomes" id="UP000581769">
    <property type="component" value="Unassembled WGS sequence"/>
</dbReference>
<dbReference type="Gene3D" id="3.30.420.40">
    <property type="match status" value="2"/>
</dbReference>
<dbReference type="InterPro" id="IPR000600">
    <property type="entry name" value="ROK"/>
</dbReference>
<dbReference type="InterPro" id="IPR043129">
    <property type="entry name" value="ATPase_NBD"/>
</dbReference>
<comment type="similarity">
    <text evidence="1">Belongs to the ROK (NagC/XylR) family.</text>
</comment>
<sequence length="309" mass="32539">MRETEPVPVLEVGGTHVTAALVDLAGRAPVGKTVRLPLSTHGSAVEILDCIGAAAAMVGAPAAARWGVAVPGPFDYARGIGLFRDVGKFDTLYGMDLGAELARRMRRAPAGLRFLNDADAFGIGEYLAGAAAGHRRAVCLTLRSGVGSAFLDGGVPVNEGPLVPPEGSAYLLRHRGRPLEETVSRRGIRTAYLRATAGDTGPAPDVRGIADRARRGDEHARFVLVDAFHSLGVTMAPWLEKFAATVLIVGGSIAASWDLVEEPLRRGLRTSSDAEPRVAERALDAPLLGAAWWSAQAVRTGEEAADRLQ</sequence>
<dbReference type="Pfam" id="PF00480">
    <property type="entry name" value="ROK"/>
    <property type="match status" value="1"/>
</dbReference>
<protein>
    <submittedName>
        <fullName evidence="2">Glucokinase</fullName>
        <ecNumber evidence="2">2.7.1.2</ecNumber>
    </submittedName>
</protein>
<evidence type="ECO:0000256" key="1">
    <source>
        <dbReference type="ARBA" id="ARBA00006479"/>
    </source>
</evidence>
<accession>A0A840J3X0</accession>